<organism evidence="2 3">
    <name type="scientific">Desulfomonile tiedjei (strain ATCC 49306 / DSM 6799 / DCB-1)</name>
    <dbReference type="NCBI Taxonomy" id="706587"/>
    <lineage>
        <taxon>Bacteria</taxon>
        <taxon>Pseudomonadati</taxon>
        <taxon>Thermodesulfobacteriota</taxon>
        <taxon>Desulfomonilia</taxon>
        <taxon>Desulfomonilales</taxon>
        <taxon>Desulfomonilaceae</taxon>
        <taxon>Desulfomonile</taxon>
    </lineage>
</organism>
<dbReference type="KEGG" id="dti:Desti_2439"/>
<keyword evidence="3" id="KW-1185">Reference proteome</keyword>
<evidence type="ECO:0000313" key="2">
    <source>
        <dbReference type="EMBL" id="AFM25121.1"/>
    </source>
</evidence>
<dbReference type="RefSeq" id="WP_014810264.1">
    <property type="nucleotide sequence ID" value="NC_018025.1"/>
</dbReference>
<accession>I4C6D0</accession>
<dbReference type="Proteomes" id="UP000006055">
    <property type="component" value="Chromosome"/>
</dbReference>
<reference evidence="3" key="1">
    <citation type="submission" date="2012-06" db="EMBL/GenBank/DDBJ databases">
        <title>Complete sequence of chromosome of Desulfomonile tiedjei DSM 6799.</title>
        <authorList>
            <person name="Lucas S."/>
            <person name="Copeland A."/>
            <person name="Lapidus A."/>
            <person name="Glavina del Rio T."/>
            <person name="Dalin E."/>
            <person name="Tice H."/>
            <person name="Bruce D."/>
            <person name="Goodwin L."/>
            <person name="Pitluck S."/>
            <person name="Peters L."/>
            <person name="Ovchinnikova G."/>
            <person name="Zeytun A."/>
            <person name="Lu M."/>
            <person name="Kyrpides N."/>
            <person name="Mavromatis K."/>
            <person name="Ivanova N."/>
            <person name="Brettin T."/>
            <person name="Detter J.C."/>
            <person name="Han C."/>
            <person name="Larimer F."/>
            <person name="Land M."/>
            <person name="Hauser L."/>
            <person name="Markowitz V."/>
            <person name="Cheng J.-F."/>
            <person name="Hugenholtz P."/>
            <person name="Woyke T."/>
            <person name="Wu D."/>
            <person name="Spring S."/>
            <person name="Schroeder M."/>
            <person name="Brambilla E."/>
            <person name="Klenk H.-P."/>
            <person name="Eisen J.A."/>
        </authorList>
    </citation>
    <scope>NUCLEOTIDE SEQUENCE [LARGE SCALE GENOMIC DNA]</scope>
    <source>
        <strain evidence="3">ATCC 49306 / DSM 6799 / DCB-1</strain>
    </source>
</reference>
<evidence type="ECO:0000256" key="1">
    <source>
        <dbReference type="SAM" id="MobiDB-lite"/>
    </source>
</evidence>
<feature type="compositionally biased region" description="Basic and acidic residues" evidence="1">
    <location>
        <begin position="121"/>
        <end position="130"/>
    </location>
</feature>
<gene>
    <name evidence="2" type="ordered locus">Desti_2439</name>
</gene>
<dbReference type="AlphaFoldDB" id="I4C6D0"/>
<proteinExistence type="predicted"/>
<feature type="region of interest" description="Disordered" evidence="1">
    <location>
        <begin position="74"/>
        <end position="130"/>
    </location>
</feature>
<dbReference type="EMBL" id="CP003360">
    <property type="protein sequence ID" value="AFM25121.1"/>
    <property type="molecule type" value="Genomic_DNA"/>
</dbReference>
<sequence length="130" mass="14659">MPSETIETRNEQKARFIQQSEARTAFLKEKGIPEQKIEKDPLLRSIKARIKQVDAAIARIGFLDDQTKKLKERKEQRLAEKEAERVALMKGEIKKSKKKAEEAPPEPKKKGGGKAPAAGKGKQEPKKKSK</sequence>
<dbReference type="STRING" id="706587.Desti_2439"/>
<dbReference type="HOGENOM" id="CLU_1934657_0_0_7"/>
<feature type="compositionally biased region" description="Basic and acidic residues" evidence="1">
    <location>
        <begin position="74"/>
        <end position="109"/>
    </location>
</feature>
<evidence type="ECO:0000313" key="3">
    <source>
        <dbReference type="Proteomes" id="UP000006055"/>
    </source>
</evidence>
<name>I4C6D0_DESTA</name>
<protein>
    <submittedName>
        <fullName evidence="2">Uncharacterized protein</fullName>
    </submittedName>
</protein>